<evidence type="ECO:0000256" key="1">
    <source>
        <dbReference type="ARBA" id="ARBA00023015"/>
    </source>
</evidence>
<dbReference type="SMART" id="SM00342">
    <property type="entry name" value="HTH_ARAC"/>
    <property type="match status" value="1"/>
</dbReference>
<reference evidence="5 6" key="1">
    <citation type="submission" date="2019-11" db="EMBL/GenBank/DDBJ databases">
        <title>Characterisation of Fundicoccus ignavus gen. nov. sp. nov., a novel genus of the family Aerococcaceae isolated from bulk tank milk.</title>
        <authorList>
            <person name="Siebert A."/>
            <person name="Huptas C."/>
            <person name="Wenning M."/>
            <person name="Scherer S."/>
            <person name="Doll E.V."/>
        </authorList>
    </citation>
    <scope>NUCLEOTIDE SEQUENCE [LARGE SCALE GENOMIC DNA]</scope>
    <source>
        <strain evidence="5 6">DSM 109653</strain>
    </source>
</reference>
<dbReference type="GO" id="GO:0043565">
    <property type="term" value="F:sequence-specific DNA binding"/>
    <property type="evidence" value="ECO:0007669"/>
    <property type="project" value="InterPro"/>
</dbReference>
<dbReference type="InterPro" id="IPR009057">
    <property type="entry name" value="Homeodomain-like_sf"/>
</dbReference>
<dbReference type="RefSeq" id="WP_153861539.1">
    <property type="nucleotide sequence ID" value="NZ_WJQR01000003.1"/>
</dbReference>
<dbReference type="PROSITE" id="PS00041">
    <property type="entry name" value="HTH_ARAC_FAMILY_1"/>
    <property type="match status" value="1"/>
</dbReference>
<dbReference type="GO" id="GO:0003700">
    <property type="term" value="F:DNA-binding transcription factor activity"/>
    <property type="evidence" value="ECO:0007669"/>
    <property type="project" value="InterPro"/>
</dbReference>
<keyword evidence="3" id="KW-0804">Transcription</keyword>
<organism evidence="5 6">
    <name type="scientific">Fundicoccus ignavus</name>
    <dbReference type="NCBI Taxonomy" id="2664442"/>
    <lineage>
        <taxon>Bacteria</taxon>
        <taxon>Bacillati</taxon>
        <taxon>Bacillota</taxon>
        <taxon>Bacilli</taxon>
        <taxon>Lactobacillales</taxon>
        <taxon>Aerococcaceae</taxon>
        <taxon>Fundicoccus</taxon>
    </lineage>
</organism>
<evidence type="ECO:0000259" key="4">
    <source>
        <dbReference type="PROSITE" id="PS01124"/>
    </source>
</evidence>
<dbReference type="Proteomes" id="UP000469870">
    <property type="component" value="Unassembled WGS sequence"/>
</dbReference>
<evidence type="ECO:0000256" key="3">
    <source>
        <dbReference type="ARBA" id="ARBA00023163"/>
    </source>
</evidence>
<evidence type="ECO:0000313" key="5">
    <source>
        <dbReference type="EMBL" id="MRI81107.1"/>
    </source>
</evidence>
<accession>A0A844BXE1</accession>
<sequence>MKRKRKRIHISPNSLFVDLYIVQHGHEQCDFSHSFGPILTHNYLFHYIVSGKGRFFQPDNSDGTELTSGQGFLMPPDTICSYSADSDDPWEYYWIEFNGIQAKQSMKLAGFTDTQLIYTPRTDNKIEEIAHIFADTLETNVNNEYLLLGNLYQLLDALIQNSSQQISDTRNEISNVYIRRAIDYIRDNYQNDISVADIANHCNLNRNYFTRLFKAELNLTPSQFLIKYRLNKAADLLMNTDLSIQCISEEIGYSNQFNFSATFKKHYNFSPFDWRNKHS</sequence>
<evidence type="ECO:0000256" key="2">
    <source>
        <dbReference type="ARBA" id="ARBA00023125"/>
    </source>
</evidence>
<dbReference type="Pfam" id="PF12833">
    <property type="entry name" value="HTH_18"/>
    <property type="match status" value="1"/>
</dbReference>
<dbReference type="InterPro" id="IPR003313">
    <property type="entry name" value="AraC-bd"/>
</dbReference>
<evidence type="ECO:0000313" key="6">
    <source>
        <dbReference type="Proteomes" id="UP000469870"/>
    </source>
</evidence>
<name>A0A844BXE1_9LACT</name>
<dbReference type="Gene3D" id="1.10.10.60">
    <property type="entry name" value="Homeodomain-like"/>
    <property type="match status" value="2"/>
</dbReference>
<gene>
    <name evidence="5" type="ORF">GIY11_03660</name>
</gene>
<keyword evidence="2" id="KW-0238">DNA-binding</keyword>
<dbReference type="InterPro" id="IPR037923">
    <property type="entry name" value="HTH-like"/>
</dbReference>
<dbReference type="Pfam" id="PF02311">
    <property type="entry name" value="AraC_binding"/>
    <property type="match status" value="1"/>
</dbReference>
<dbReference type="PANTHER" id="PTHR43280">
    <property type="entry name" value="ARAC-FAMILY TRANSCRIPTIONAL REGULATOR"/>
    <property type="match status" value="1"/>
</dbReference>
<dbReference type="CDD" id="cd06986">
    <property type="entry name" value="cupin_MmsR-like_N"/>
    <property type="match status" value="1"/>
</dbReference>
<dbReference type="AlphaFoldDB" id="A0A844BXE1"/>
<dbReference type="InterPro" id="IPR018060">
    <property type="entry name" value="HTH_AraC"/>
</dbReference>
<dbReference type="PANTHER" id="PTHR43280:SF28">
    <property type="entry name" value="HTH-TYPE TRANSCRIPTIONAL ACTIVATOR RHAS"/>
    <property type="match status" value="1"/>
</dbReference>
<protein>
    <submittedName>
        <fullName evidence="5">AraC family transcriptional regulator</fullName>
    </submittedName>
</protein>
<dbReference type="SUPFAM" id="SSF51215">
    <property type="entry name" value="Regulatory protein AraC"/>
    <property type="match status" value="1"/>
</dbReference>
<feature type="domain" description="HTH araC/xylS-type" evidence="4">
    <location>
        <begin position="179"/>
        <end position="277"/>
    </location>
</feature>
<dbReference type="PROSITE" id="PS01124">
    <property type="entry name" value="HTH_ARAC_FAMILY_2"/>
    <property type="match status" value="1"/>
</dbReference>
<dbReference type="SUPFAM" id="SSF46689">
    <property type="entry name" value="Homeodomain-like"/>
    <property type="match status" value="2"/>
</dbReference>
<proteinExistence type="predicted"/>
<keyword evidence="1" id="KW-0805">Transcription regulation</keyword>
<dbReference type="Gene3D" id="2.60.120.280">
    <property type="entry name" value="Regulatory protein AraC"/>
    <property type="match status" value="1"/>
</dbReference>
<dbReference type="EMBL" id="WJQR01000003">
    <property type="protein sequence ID" value="MRI81107.1"/>
    <property type="molecule type" value="Genomic_DNA"/>
</dbReference>
<comment type="caution">
    <text evidence="5">The sequence shown here is derived from an EMBL/GenBank/DDBJ whole genome shotgun (WGS) entry which is preliminary data.</text>
</comment>
<dbReference type="InterPro" id="IPR018062">
    <property type="entry name" value="HTH_AraC-typ_CS"/>
</dbReference>